<comment type="caution">
    <text evidence="1">The sequence shown here is derived from an EMBL/GenBank/DDBJ whole genome shotgun (WGS) entry which is preliminary data.</text>
</comment>
<dbReference type="Proteomes" id="UP000677853">
    <property type="component" value="Unassembled WGS sequence"/>
</dbReference>
<dbReference type="EMBL" id="BMZZ01000003">
    <property type="protein sequence ID" value="GFZ75243.1"/>
    <property type="molecule type" value="Genomic_DNA"/>
</dbReference>
<sequence length="54" mass="6210">MKKHNKKMLIKSKITANCFLNYSLSITYKKISVNIFATPKDKKQLKKGNPNPKS</sequence>
<reference evidence="1 2" key="1">
    <citation type="journal article" date="2021" name="J. Gen. Plant Pathol.">
        <title>Enrichment of phytoplasma genome DNA through a methyl-CpG binding domain-mediated method for efficient genome sequencing.</title>
        <authorList>
            <person name="Nijo T."/>
            <person name="Iwabuchi N."/>
            <person name="Tokuda R."/>
            <person name="Suzuki T."/>
            <person name="Matsumoto O."/>
            <person name="Miyazaki A."/>
            <person name="Maejima K."/>
            <person name="Oshima K."/>
            <person name="Namba S."/>
            <person name="Yamaji Y."/>
        </authorList>
    </citation>
    <scope>NUCLEOTIDE SEQUENCE [LARGE SCALE GENOMIC DNA]</scope>
    <source>
        <strain evidence="1 2">HP</strain>
    </source>
</reference>
<evidence type="ECO:0000313" key="1">
    <source>
        <dbReference type="EMBL" id="GFZ75243.1"/>
    </source>
</evidence>
<organism evidence="1 2">
    <name type="scientific">Hydrangea phyllody phytoplasma</name>
    <dbReference type="NCBI Taxonomy" id="238673"/>
    <lineage>
        <taxon>Bacteria</taxon>
        <taxon>Bacillati</taxon>
        <taxon>Mycoplasmatota</taxon>
        <taxon>Mollicutes</taxon>
        <taxon>Acholeplasmatales</taxon>
        <taxon>Acholeplasmataceae</taxon>
        <taxon>Candidatus Phytoplasma</taxon>
        <taxon>16SrI (Aster yellows group)</taxon>
    </lineage>
</organism>
<proteinExistence type="predicted"/>
<name>A0ABQ1EJE8_9MOLU</name>
<accession>A0ABQ1EJE8</accession>
<evidence type="ECO:0000313" key="2">
    <source>
        <dbReference type="Proteomes" id="UP000677853"/>
    </source>
</evidence>
<keyword evidence="2" id="KW-1185">Reference proteome</keyword>
<protein>
    <submittedName>
        <fullName evidence="1">Uncharacterized protein</fullName>
    </submittedName>
</protein>
<gene>
    <name evidence="1" type="ORF">HPP_2010</name>
</gene>